<dbReference type="Proteomes" id="UP001597544">
    <property type="component" value="Unassembled WGS sequence"/>
</dbReference>
<reference evidence="3" key="1">
    <citation type="journal article" date="2019" name="Int. J. Syst. Evol. Microbiol.">
        <title>The Global Catalogue of Microorganisms (GCM) 10K type strain sequencing project: providing services to taxonomists for standard genome sequencing and annotation.</title>
        <authorList>
            <consortium name="The Broad Institute Genomics Platform"/>
            <consortium name="The Broad Institute Genome Sequencing Center for Infectious Disease"/>
            <person name="Wu L."/>
            <person name="Ma J."/>
        </authorList>
    </citation>
    <scope>NUCLEOTIDE SEQUENCE [LARGE SCALE GENOMIC DNA]</scope>
    <source>
        <strain evidence="3">KCTC 42498</strain>
    </source>
</reference>
<feature type="transmembrane region" description="Helical" evidence="1">
    <location>
        <begin position="112"/>
        <end position="134"/>
    </location>
</feature>
<evidence type="ECO:0008006" key="4">
    <source>
        <dbReference type="Google" id="ProtNLM"/>
    </source>
</evidence>
<dbReference type="EMBL" id="JBHULU010000007">
    <property type="protein sequence ID" value="MFD2513323.1"/>
    <property type="molecule type" value="Genomic_DNA"/>
</dbReference>
<gene>
    <name evidence="2" type="ORF">ACFSRY_05550</name>
</gene>
<feature type="transmembrane region" description="Helical" evidence="1">
    <location>
        <begin position="41"/>
        <end position="65"/>
    </location>
</feature>
<feature type="transmembrane region" description="Helical" evidence="1">
    <location>
        <begin position="77"/>
        <end position="100"/>
    </location>
</feature>
<comment type="caution">
    <text evidence="2">The sequence shown here is derived from an EMBL/GenBank/DDBJ whole genome shotgun (WGS) entry which is preliminary data.</text>
</comment>
<organism evidence="2 3">
    <name type="scientific">Pontibacter locisalis</name>
    <dbReference type="NCBI Taxonomy" id="1719035"/>
    <lineage>
        <taxon>Bacteria</taxon>
        <taxon>Pseudomonadati</taxon>
        <taxon>Bacteroidota</taxon>
        <taxon>Cytophagia</taxon>
        <taxon>Cytophagales</taxon>
        <taxon>Hymenobacteraceae</taxon>
        <taxon>Pontibacter</taxon>
    </lineage>
</organism>
<keyword evidence="1" id="KW-0472">Membrane</keyword>
<dbReference type="RefSeq" id="WP_377503883.1">
    <property type="nucleotide sequence ID" value="NZ_JBHULU010000007.1"/>
</dbReference>
<accession>A0ABW5IJ65</accession>
<evidence type="ECO:0000313" key="2">
    <source>
        <dbReference type="EMBL" id="MFD2513323.1"/>
    </source>
</evidence>
<keyword evidence="3" id="KW-1185">Reference proteome</keyword>
<keyword evidence="1" id="KW-1133">Transmembrane helix</keyword>
<sequence>MSFLLSLRHWQAFLLIFVLPFLLQFTLPRIAATTGFSIGEAASTAIDALPTIFLTVWIWQVGVLMHRRLPSMINISAIYLHLGALYFVLYTMLLVYTFALVRESITEGTLPFGMLVLLLPMHLFATFCFLYMVYFTARSIVSVQHQRIVEFGEYAAVLLQIMFLPIGIWFLQSRLRQLPRL</sequence>
<keyword evidence="1" id="KW-0812">Transmembrane</keyword>
<evidence type="ECO:0000256" key="1">
    <source>
        <dbReference type="SAM" id="Phobius"/>
    </source>
</evidence>
<proteinExistence type="predicted"/>
<name>A0ABW5IJ65_9BACT</name>
<protein>
    <recommendedName>
        <fullName evidence="4">Transmembrane protein</fullName>
    </recommendedName>
</protein>
<feature type="transmembrane region" description="Helical" evidence="1">
    <location>
        <begin position="154"/>
        <end position="171"/>
    </location>
</feature>
<evidence type="ECO:0000313" key="3">
    <source>
        <dbReference type="Proteomes" id="UP001597544"/>
    </source>
</evidence>